<dbReference type="GO" id="GO:0030687">
    <property type="term" value="C:preribosome, large subunit precursor"/>
    <property type="evidence" value="ECO:0007669"/>
    <property type="project" value="TreeGrafter"/>
</dbReference>
<dbReference type="Gene3D" id="3.40.50.300">
    <property type="entry name" value="P-loop containing nucleotide triphosphate hydrolases"/>
    <property type="match status" value="2"/>
</dbReference>
<organism evidence="6">
    <name type="scientific">Cladocopium goreaui</name>
    <dbReference type="NCBI Taxonomy" id="2562237"/>
    <lineage>
        <taxon>Eukaryota</taxon>
        <taxon>Sar</taxon>
        <taxon>Alveolata</taxon>
        <taxon>Dinophyceae</taxon>
        <taxon>Suessiales</taxon>
        <taxon>Symbiodiniaceae</taxon>
        <taxon>Cladocopium</taxon>
    </lineage>
</organism>
<keyword evidence="8" id="KW-1185">Reference proteome</keyword>
<dbReference type="EMBL" id="CAMXCT020006553">
    <property type="protein sequence ID" value="CAL1169192.1"/>
    <property type="molecule type" value="Genomic_DNA"/>
</dbReference>
<reference evidence="6" key="1">
    <citation type="submission" date="2022-10" db="EMBL/GenBank/DDBJ databases">
        <authorList>
            <person name="Chen Y."/>
            <person name="Dougan E. K."/>
            <person name="Chan C."/>
            <person name="Rhodes N."/>
            <person name="Thang M."/>
        </authorList>
    </citation>
    <scope>NUCLEOTIDE SEQUENCE</scope>
</reference>
<dbReference type="GO" id="GO:0016887">
    <property type="term" value="F:ATP hydrolysis activity"/>
    <property type="evidence" value="ECO:0007669"/>
    <property type="project" value="InterPro"/>
</dbReference>
<dbReference type="Pfam" id="PF07728">
    <property type="entry name" value="AAA_5"/>
    <property type="match status" value="2"/>
</dbReference>
<feature type="compositionally biased region" description="Basic and acidic residues" evidence="3">
    <location>
        <begin position="1627"/>
        <end position="1641"/>
    </location>
</feature>
<sequence length="2076" mass="226338">MASKRSASASCLRLAAISCFLVGAFQNLTFSIPKQIEESAQNKGISPAQYLKDVSNRAELYRKSDAVAGREEFVKILNKAMRKSGLHLVIGGKSLGKTKIVQTVVDNAGDEAPLLYVNMRLPSKAQSTDALECLQEEAKRRWTAKNLPFGAERLVAAGSAVLGALGKANLKKSDDEEIGEGAVETLLSLFLNITKPEEFIKAFVAATMAAEKVPVMIVDEANIAFPNGNGGNGNGRREAAYRALATFVALTKEQGKASVILVASDYAFPLGLQALGFNKYDALNTIEFYETFGGNVFLCHQAVDKLRQQFELGQERLFDPFNVRDNAGLGDLVGDPLTRKHMENLAEKGWSPIEEGDAEEETESQKGARIIAKKNFGAIIARQTTTFFDKALNEDMFRDPAAVRVLIPPTTYARKCIQRMVDTAKPSNLDFKERLFLWSNHSSLCITRPQAGAVWVRQLKEDFNWSKEDEEASIERGSKISVVRRSSLASHDWVLLDEINLAPQATLEGLNALLDHRRQVYLPAIGQTVAAHHGFRLFAAQNPVATGGGRKGLPRSFLNRFTRVVLSQLSRADLLHICRHVHGAALGEDIVDRAVALLEELQKVSQGDGEEGPFQARLEFDWNLRDALRLCELLRAKVPLAEDFHTSAELLFVSRLRCENDRRVAQQVIRRIFPLPKQAKGPTDVKSAAALLRASCGLAEGAESIKEESSVKAPALCLGAHSLQARLKGIQVGAALLQQLHPGDPRSWSGFEHIRHCPNLAALASQSAVVHAMSHAVSENLKWPVLIVGGPASGKHSVVRWLAAMARMPLQEVPLTPAMDASELLGCFEQVDARSQLRHWAHGVRALVHGLRQVEEDAAACNMLDECFRQGAELESLSDNTDVDIVKLLSQASALQERLKTRGQNHEAQRVQQEMLKRLEGQLDIARARKQSAGCFEWVDGPLVTAMMEGSWVLLSHAEQAAPAVLDRLNSLLEPDGFLLLTESGEERLVRPHPDFRVFFTMTTGGAPSTVSRALRNRCLEIFMEGKLGGVGLDDFEVTDANSGGKQDQKSSNLMERVRPAFVFLAEALQQFSAELPPKPELTWVRTILGHSTVDVVLPSPLTVIDAVRVVLANEATPANVALHIACLHCLADSLWRGLRRKSLERGSADCSQEDQRMRESWAQQLAQFSGFSIRALHKLHDLFTTAVRKSPKGTSPSALLRASFVQVYSAEACADENSALLLMALASASNCLQQSEAFKWLATALSQAPLVSGRAARGSAELAVEVQRRLGPLRAGLDRTMTMLYLERANNETEALQQLDSLAKLSQSNKIDMAALHKFPIHPLIADIIPKAAEALSKEMAAQPLSRESCSLRDAWALATCGQHRANAEHLFSLLHCAKALSAHVLREGPQVAQQKDATGESAWSLSERFQEGRIPLGSLPHPALTVLQPLVLAVSQGLVASLEEVSWAAAPGTSEVLFRIRFALGLVDHLQSMLEATVLGIDKSSRSQAQRQAWSFLEPKALCMLQEIYGFLKGLPSMPWLASVESLISRLRTHLASSGSAWDPDASRLKAKLLPLTDSISVWGGLAPPLRHSSEFLLEQLVLSMALGRVQLDRPAASTASILASLLIQREMLGDETQEALEVLRRKQHSPEAEPKNPSEETVEASPKRVQQLFLVLEAIHSLWPLASCSLPNFETFAADVSCYAAIVTKQLPRFEGSATGAAARMHFLQAAAEVMVLQWSTGGPAPHVESELSLQIPGCSGLNCERLFSIQRRSLLAMRHHLLSSLGCVFSEEIAGGHPALNFLLTPATLSRLRPPGQLDNTSPPAASLVLSSGFVCAWSLNLCAMVSSTSVHNFKLHRSLLQSLAGSCFDVTRARAGDAEDWPACCHFLAVQLHGLQLAARDRDAADGPLVSAVDLVMMAGHELAKKGESLVRIALELEKLRAALECEIKTQVAVEKTQGHSWPMPFQAILKSFGLPALLLLEQCCRGRKEMSDGDAAGACGCIWALSGLWRLQSGGGVLLPGGVDASETAAQLRSECLRRADNLDNEVSTRALEELVIDGHCSSSEAATSKALDEVELWRKEAEDLQQQNA</sequence>
<reference evidence="7 8" key="2">
    <citation type="submission" date="2024-05" db="EMBL/GenBank/DDBJ databases">
        <authorList>
            <person name="Chen Y."/>
            <person name="Shah S."/>
            <person name="Dougan E. K."/>
            <person name="Thang M."/>
            <person name="Chan C."/>
        </authorList>
    </citation>
    <scope>NUCLEOTIDE SEQUENCE [LARGE SCALE GENOMIC DNA]</scope>
</reference>
<feature type="domain" description="Midasin AAA lid" evidence="5">
    <location>
        <begin position="573"/>
        <end position="674"/>
    </location>
</feature>
<dbReference type="Proteomes" id="UP001152797">
    <property type="component" value="Unassembled WGS sequence"/>
</dbReference>
<keyword evidence="1" id="KW-0547">Nucleotide-binding</keyword>
<evidence type="ECO:0000313" key="7">
    <source>
        <dbReference type="EMBL" id="CAL4803129.1"/>
    </source>
</evidence>
<dbReference type="GO" id="GO:0005634">
    <property type="term" value="C:nucleus"/>
    <property type="evidence" value="ECO:0007669"/>
    <property type="project" value="TreeGrafter"/>
</dbReference>
<protein>
    <submittedName>
        <fullName evidence="7">HNH domain-containing protein</fullName>
    </submittedName>
</protein>
<dbReference type="GO" id="GO:0000027">
    <property type="term" value="P:ribosomal large subunit assembly"/>
    <property type="evidence" value="ECO:0007669"/>
    <property type="project" value="TreeGrafter"/>
</dbReference>
<evidence type="ECO:0000256" key="1">
    <source>
        <dbReference type="ARBA" id="ARBA00022741"/>
    </source>
</evidence>
<dbReference type="InterPro" id="IPR027417">
    <property type="entry name" value="P-loop_NTPase"/>
</dbReference>
<accession>A0A9P1DSD3</accession>
<evidence type="ECO:0000256" key="2">
    <source>
        <dbReference type="ARBA" id="ARBA00022840"/>
    </source>
</evidence>
<feature type="region of interest" description="Disordered" evidence="3">
    <location>
        <begin position="1627"/>
        <end position="1647"/>
    </location>
</feature>
<feature type="domain" description="ATPase dynein-related AAA" evidence="4">
    <location>
        <begin position="920"/>
        <end position="1019"/>
    </location>
</feature>
<dbReference type="PANTHER" id="PTHR48103:SF2">
    <property type="entry name" value="MIDASIN"/>
    <property type="match status" value="1"/>
</dbReference>
<dbReference type="EMBL" id="CAMXCT010006553">
    <property type="protein sequence ID" value="CAI4015817.1"/>
    <property type="molecule type" value="Genomic_DNA"/>
</dbReference>
<dbReference type="Pfam" id="PF17867">
    <property type="entry name" value="AAA_lid_7"/>
    <property type="match status" value="1"/>
</dbReference>
<comment type="caution">
    <text evidence="6">The sequence shown here is derived from an EMBL/GenBank/DDBJ whole genome shotgun (WGS) entry which is preliminary data.</text>
</comment>
<gene>
    <name evidence="6" type="ORF">C1SCF055_LOCUS40622</name>
</gene>
<feature type="domain" description="ATPase dynein-related AAA" evidence="4">
    <location>
        <begin position="490"/>
        <end position="561"/>
    </location>
</feature>
<dbReference type="InterPro" id="IPR040848">
    <property type="entry name" value="AAA_lid_7"/>
</dbReference>
<evidence type="ECO:0000313" key="6">
    <source>
        <dbReference type="EMBL" id="CAI4015817.1"/>
    </source>
</evidence>
<dbReference type="GO" id="GO:0000055">
    <property type="term" value="P:ribosomal large subunit export from nucleus"/>
    <property type="evidence" value="ECO:0007669"/>
    <property type="project" value="TreeGrafter"/>
</dbReference>
<name>A0A9P1DSD3_9DINO</name>
<keyword evidence="2" id="KW-0067">ATP-binding</keyword>
<dbReference type="GO" id="GO:0005524">
    <property type="term" value="F:ATP binding"/>
    <property type="evidence" value="ECO:0007669"/>
    <property type="project" value="UniProtKB-KW"/>
</dbReference>
<evidence type="ECO:0000259" key="5">
    <source>
        <dbReference type="Pfam" id="PF17867"/>
    </source>
</evidence>
<dbReference type="EMBL" id="CAMXCT030006553">
    <property type="protein sequence ID" value="CAL4803129.1"/>
    <property type="molecule type" value="Genomic_DNA"/>
</dbReference>
<proteinExistence type="predicted"/>
<dbReference type="OrthoDB" id="435461at2759"/>
<dbReference type="PANTHER" id="PTHR48103">
    <property type="entry name" value="MIDASIN-RELATED"/>
    <property type="match status" value="1"/>
</dbReference>
<dbReference type="SUPFAM" id="SSF52540">
    <property type="entry name" value="P-loop containing nucleoside triphosphate hydrolases"/>
    <property type="match status" value="3"/>
</dbReference>
<evidence type="ECO:0000259" key="4">
    <source>
        <dbReference type="Pfam" id="PF07728"/>
    </source>
</evidence>
<evidence type="ECO:0000256" key="3">
    <source>
        <dbReference type="SAM" id="MobiDB-lite"/>
    </source>
</evidence>
<dbReference type="InterPro" id="IPR011704">
    <property type="entry name" value="ATPase_dyneun-rel_AAA"/>
</dbReference>
<evidence type="ECO:0000313" key="8">
    <source>
        <dbReference type="Proteomes" id="UP001152797"/>
    </source>
</evidence>